<protein>
    <recommendedName>
        <fullName evidence="2">F-box domain-containing protein</fullName>
    </recommendedName>
</protein>
<gene>
    <name evidence="3" type="ORF">M408DRAFT_27875</name>
</gene>
<reference evidence="4" key="2">
    <citation type="submission" date="2015-01" db="EMBL/GenBank/DDBJ databases">
        <title>Evolutionary Origins and Diversification of the Mycorrhizal Mutualists.</title>
        <authorList>
            <consortium name="DOE Joint Genome Institute"/>
            <consortium name="Mycorrhizal Genomics Consortium"/>
            <person name="Kohler A."/>
            <person name="Kuo A."/>
            <person name="Nagy L.G."/>
            <person name="Floudas D."/>
            <person name="Copeland A."/>
            <person name="Barry K.W."/>
            <person name="Cichocki N."/>
            <person name="Veneault-Fourrey C."/>
            <person name="LaButti K."/>
            <person name="Lindquist E.A."/>
            <person name="Lipzen A."/>
            <person name="Lundell T."/>
            <person name="Morin E."/>
            <person name="Murat C."/>
            <person name="Riley R."/>
            <person name="Ohm R."/>
            <person name="Sun H."/>
            <person name="Tunlid A."/>
            <person name="Henrissat B."/>
            <person name="Grigoriev I.V."/>
            <person name="Hibbett D.S."/>
            <person name="Martin F."/>
        </authorList>
    </citation>
    <scope>NUCLEOTIDE SEQUENCE [LARGE SCALE GENOMIC DNA]</scope>
    <source>
        <strain evidence="4">MAFF 305830</strain>
    </source>
</reference>
<reference evidence="3 4" key="1">
    <citation type="submission" date="2014-04" db="EMBL/GenBank/DDBJ databases">
        <authorList>
            <consortium name="DOE Joint Genome Institute"/>
            <person name="Kuo A."/>
            <person name="Zuccaro A."/>
            <person name="Kohler A."/>
            <person name="Nagy L.G."/>
            <person name="Floudas D."/>
            <person name="Copeland A."/>
            <person name="Barry K.W."/>
            <person name="Cichocki N."/>
            <person name="Veneault-Fourrey C."/>
            <person name="LaButti K."/>
            <person name="Lindquist E.A."/>
            <person name="Lipzen A."/>
            <person name="Lundell T."/>
            <person name="Morin E."/>
            <person name="Murat C."/>
            <person name="Sun H."/>
            <person name="Tunlid A."/>
            <person name="Henrissat B."/>
            <person name="Grigoriev I.V."/>
            <person name="Hibbett D.S."/>
            <person name="Martin F."/>
            <person name="Nordberg H.P."/>
            <person name="Cantor M.N."/>
            <person name="Hua S.X."/>
        </authorList>
    </citation>
    <scope>NUCLEOTIDE SEQUENCE [LARGE SCALE GENOMIC DNA]</scope>
    <source>
        <strain evidence="3 4">MAFF 305830</strain>
    </source>
</reference>
<evidence type="ECO:0000313" key="4">
    <source>
        <dbReference type="Proteomes" id="UP000054097"/>
    </source>
</evidence>
<evidence type="ECO:0000259" key="2">
    <source>
        <dbReference type="Pfam" id="PF12937"/>
    </source>
</evidence>
<dbReference type="OrthoDB" id="3365698at2759"/>
<dbReference type="EMBL" id="KN824337">
    <property type="protein sequence ID" value="KIM23421.1"/>
    <property type="molecule type" value="Genomic_DNA"/>
</dbReference>
<dbReference type="HOGENOM" id="CLU_031490_0_0_1"/>
<dbReference type="SUPFAM" id="SSF81383">
    <property type="entry name" value="F-box domain"/>
    <property type="match status" value="1"/>
</dbReference>
<proteinExistence type="predicted"/>
<dbReference type="AlphaFoldDB" id="A0A0C3AVU8"/>
<dbReference type="InterPro" id="IPR001810">
    <property type="entry name" value="F-box_dom"/>
</dbReference>
<keyword evidence="4" id="KW-1185">Reference proteome</keyword>
<feature type="compositionally biased region" description="Polar residues" evidence="1">
    <location>
        <begin position="38"/>
        <end position="49"/>
    </location>
</feature>
<feature type="domain" description="F-box" evidence="2">
    <location>
        <begin position="59"/>
        <end position="105"/>
    </location>
</feature>
<sequence length="505" mass="56721">MLLRAAISLAGLKSELRRYWSPLYIMDLFVPTGPGETTEPSSYIQPSNPTHDEKPSSKCLPVEILSDVFRYQDAGLTQRLQLTHVCRHWRAVAIEDASLWTEIDIPCVSDPEKPLEPLFHLLETQLDRTKEMLLNVTWALSPIGSFNRHSIELFRRKEPISKWKFLCLEHLGDDGPVDIELAPTDTFHNLEHLRISGKLPLFILDTINRTTTTKLRVLDLTGLGTLPPSLNVCNLFTDVLGRTTWFCAPIWYRDFGELPENVIGVKAARCNLSPLPPVQAYVLKFCRIKPGSQLEFHHLTSLTVNRAIFIWEGCHAIFPTLLYLRCALVHLEGSATLKAPNLEILHVGTEGFELSASVSDTIETLMQNPQLYLSPKDLLQLDTFSSPKAILSIMKRCPRVSHISLSFQNGDKALEVVEGIHTNGTDETSEHPTSVVAVEQLEEDSTTVVLCPNLSSIEFNFHWPISDISLLCNRAKALVASRRDLGADLVLYANWTQEGTFVPLE</sequence>
<evidence type="ECO:0000313" key="3">
    <source>
        <dbReference type="EMBL" id="KIM23421.1"/>
    </source>
</evidence>
<dbReference type="InterPro" id="IPR036047">
    <property type="entry name" value="F-box-like_dom_sf"/>
</dbReference>
<dbReference type="Pfam" id="PF12937">
    <property type="entry name" value="F-box-like"/>
    <property type="match status" value="1"/>
</dbReference>
<accession>A0A0C3AVU8</accession>
<dbReference type="Gene3D" id="1.20.1280.50">
    <property type="match status" value="1"/>
</dbReference>
<feature type="region of interest" description="Disordered" evidence="1">
    <location>
        <begin position="36"/>
        <end position="56"/>
    </location>
</feature>
<evidence type="ECO:0000256" key="1">
    <source>
        <dbReference type="SAM" id="MobiDB-lite"/>
    </source>
</evidence>
<organism evidence="3 4">
    <name type="scientific">Serendipita vermifera MAFF 305830</name>
    <dbReference type="NCBI Taxonomy" id="933852"/>
    <lineage>
        <taxon>Eukaryota</taxon>
        <taxon>Fungi</taxon>
        <taxon>Dikarya</taxon>
        <taxon>Basidiomycota</taxon>
        <taxon>Agaricomycotina</taxon>
        <taxon>Agaricomycetes</taxon>
        <taxon>Sebacinales</taxon>
        <taxon>Serendipitaceae</taxon>
        <taxon>Serendipita</taxon>
    </lineage>
</organism>
<name>A0A0C3AVU8_SERVB</name>
<dbReference type="Proteomes" id="UP000054097">
    <property type="component" value="Unassembled WGS sequence"/>
</dbReference>